<dbReference type="WBParaSite" id="nRc.2.0.1.t04955-RA">
    <property type="protein sequence ID" value="nRc.2.0.1.t04955-RA"/>
    <property type="gene ID" value="nRc.2.0.1.g04955"/>
</dbReference>
<name>A0A915HU99_ROMCU</name>
<accession>A0A915HU99</accession>
<dbReference type="AlphaFoldDB" id="A0A915HU99"/>
<dbReference type="Proteomes" id="UP000887565">
    <property type="component" value="Unplaced"/>
</dbReference>
<proteinExistence type="predicted"/>
<dbReference type="InterPro" id="IPR036397">
    <property type="entry name" value="RNaseH_sf"/>
</dbReference>
<reference evidence="2" key="1">
    <citation type="submission" date="2022-11" db="UniProtKB">
        <authorList>
            <consortium name="WormBaseParasite"/>
        </authorList>
    </citation>
    <scope>IDENTIFICATION</scope>
</reference>
<dbReference type="GO" id="GO:0003676">
    <property type="term" value="F:nucleic acid binding"/>
    <property type="evidence" value="ECO:0007669"/>
    <property type="project" value="InterPro"/>
</dbReference>
<sequence length="86" mass="9953">MEANIKTTEDDNPVCVPELRTIEQFWSILKRLVYARNWTAKTGYQLKHRILFCLKKVDMDVVQAMVAATFKKLDAARRNDEAALLP</sequence>
<dbReference type="Gene3D" id="3.30.420.10">
    <property type="entry name" value="Ribonuclease H-like superfamily/Ribonuclease H"/>
    <property type="match status" value="1"/>
</dbReference>
<organism evidence="1 2">
    <name type="scientific">Romanomermis culicivorax</name>
    <name type="common">Nematode worm</name>
    <dbReference type="NCBI Taxonomy" id="13658"/>
    <lineage>
        <taxon>Eukaryota</taxon>
        <taxon>Metazoa</taxon>
        <taxon>Ecdysozoa</taxon>
        <taxon>Nematoda</taxon>
        <taxon>Enoplea</taxon>
        <taxon>Dorylaimia</taxon>
        <taxon>Mermithida</taxon>
        <taxon>Mermithoidea</taxon>
        <taxon>Mermithidae</taxon>
        <taxon>Romanomermis</taxon>
    </lineage>
</organism>
<protein>
    <submittedName>
        <fullName evidence="2">Uncharacterized protein</fullName>
    </submittedName>
</protein>
<keyword evidence="1" id="KW-1185">Reference proteome</keyword>
<evidence type="ECO:0000313" key="1">
    <source>
        <dbReference type="Proteomes" id="UP000887565"/>
    </source>
</evidence>
<evidence type="ECO:0000313" key="2">
    <source>
        <dbReference type="WBParaSite" id="nRc.2.0.1.t04955-RA"/>
    </source>
</evidence>